<keyword evidence="4" id="KW-1185">Reference proteome</keyword>
<feature type="compositionally biased region" description="Low complexity" evidence="1">
    <location>
        <begin position="1"/>
        <end position="11"/>
    </location>
</feature>
<gene>
    <name evidence="3" type="ordered locus">Sked_35900</name>
</gene>
<dbReference type="eggNOG" id="COG3595">
    <property type="taxonomic scope" value="Bacteria"/>
</dbReference>
<dbReference type="EMBL" id="CP001819">
    <property type="protein sequence ID" value="ACZ23476.1"/>
    <property type="molecule type" value="Genomic_DNA"/>
</dbReference>
<dbReference type="STRING" id="446469.Sked_35900"/>
<dbReference type="Proteomes" id="UP000000322">
    <property type="component" value="Chromosome"/>
</dbReference>
<organism evidence="3 4">
    <name type="scientific">Sanguibacter keddieii (strain ATCC 51767 / DSM 10542 / NCFB 3025 / ST-74)</name>
    <dbReference type="NCBI Taxonomy" id="446469"/>
    <lineage>
        <taxon>Bacteria</taxon>
        <taxon>Bacillati</taxon>
        <taxon>Actinomycetota</taxon>
        <taxon>Actinomycetes</taxon>
        <taxon>Micrococcales</taxon>
        <taxon>Sanguibacteraceae</taxon>
        <taxon>Sanguibacter</taxon>
    </lineage>
</organism>
<proteinExistence type="predicted"/>
<evidence type="ECO:0000259" key="2">
    <source>
        <dbReference type="Pfam" id="PF13349"/>
    </source>
</evidence>
<dbReference type="RefSeq" id="WP_012868544.1">
    <property type="nucleotide sequence ID" value="NC_013521.1"/>
</dbReference>
<dbReference type="KEGG" id="ske:Sked_35900"/>
<reference evidence="3 4" key="1">
    <citation type="journal article" date="2009" name="Stand. Genomic Sci.">
        <title>Complete genome sequence of Sanguibacter keddieii type strain (ST-74).</title>
        <authorList>
            <person name="Ivanova N."/>
            <person name="Sikorski J."/>
            <person name="Sims D."/>
            <person name="Brettin T."/>
            <person name="Detter J.C."/>
            <person name="Han C."/>
            <person name="Lapidus A."/>
            <person name="Copeland A."/>
            <person name="Glavina Del Rio T."/>
            <person name="Nolan M."/>
            <person name="Chen F."/>
            <person name="Lucas S."/>
            <person name="Tice H."/>
            <person name="Cheng J.F."/>
            <person name="Bruce D."/>
            <person name="Goodwin L."/>
            <person name="Pitluck S."/>
            <person name="Pati A."/>
            <person name="Mavromatis K."/>
            <person name="Chen A."/>
            <person name="Palaniappan K."/>
            <person name="D'haeseleer P."/>
            <person name="Chain P."/>
            <person name="Bristow J."/>
            <person name="Eisen J.A."/>
            <person name="Markowitz V."/>
            <person name="Hugenholtz P."/>
            <person name="Goker M."/>
            <person name="Pukall R."/>
            <person name="Klenk H.P."/>
            <person name="Kyrpides N.C."/>
        </authorList>
    </citation>
    <scope>NUCLEOTIDE SEQUENCE [LARGE SCALE GENOMIC DNA]</scope>
    <source>
        <strain evidence="4">ATCC 51767 / DSM 10542 / NCFB 3025 / ST-74</strain>
    </source>
</reference>
<dbReference type="AlphaFoldDB" id="D1BFH3"/>
<evidence type="ECO:0000313" key="3">
    <source>
        <dbReference type="EMBL" id="ACZ23476.1"/>
    </source>
</evidence>
<feature type="region of interest" description="Disordered" evidence="1">
    <location>
        <begin position="1"/>
        <end position="26"/>
    </location>
</feature>
<protein>
    <recommendedName>
        <fullName evidence="2">DUF4097 domain-containing protein</fullName>
    </recommendedName>
</protein>
<evidence type="ECO:0000313" key="4">
    <source>
        <dbReference type="Proteomes" id="UP000000322"/>
    </source>
</evidence>
<sequence>MTAAAADVDPVAPERDAGPVAPVGPRPGRGGRALLVLGVVVGAAAIAQVAYQGADWMATTTTVTTAAYPGTPVVELVADGAVTVTVGGSDQVVVEQTARTGFQDVTYSATTTSAGGGRVTTGPGSAADGFGGERLVVEHTCPRGWSSGVCRADLAVEVPWGTSVVVRSSSGTIRAEGVTGALDLETSDGDVDVLAATGTVQARTSSGHVDVDGAGGPVRASSGDGRVSVRDAGGSVEARTSSGDVLVDGAGGTVTADSGDGDVEARQVAGSAAVTTSSGAVRVSGVRGDVTATTGDGPVVVRGTGTSVALEISTGDGRSTVDAPTDPSATRTVTIRSSSGDVSYLGAE</sequence>
<dbReference type="InterPro" id="IPR025164">
    <property type="entry name" value="Toastrack_DUF4097"/>
</dbReference>
<evidence type="ECO:0000256" key="1">
    <source>
        <dbReference type="SAM" id="MobiDB-lite"/>
    </source>
</evidence>
<accession>D1BFH3</accession>
<dbReference type="HOGENOM" id="CLU_068453_0_0_11"/>
<feature type="domain" description="DUF4097" evidence="2">
    <location>
        <begin position="220"/>
        <end position="343"/>
    </location>
</feature>
<name>D1BFH3_SANKS</name>
<dbReference type="Pfam" id="PF13349">
    <property type="entry name" value="DUF4097"/>
    <property type="match status" value="1"/>
</dbReference>